<gene>
    <name evidence="2" type="ORF">Vretifemale_19992</name>
</gene>
<organism evidence="2 3">
    <name type="scientific">Volvox reticuliferus</name>
    <dbReference type="NCBI Taxonomy" id="1737510"/>
    <lineage>
        <taxon>Eukaryota</taxon>
        <taxon>Viridiplantae</taxon>
        <taxon>Chlorophyta</taxon>
        <taxon>core chlorophytes</taxon>
        <taxon>Chlorophyceae</taxon>
        <taxon>CS clade</taxon>
        <taxon>Chlamydomonadales</taxon>
        <taxon>Volvocaceae</taxon>
        <taxon>Volvox</taxon>
    </lineage>
</organism>
<dbReference type="Proteomes" id="UP000747110">
    <property type="component" value="Unassembled WGS sequence"/>
</dbReference>
<proteinExistence type="predicted"/>
<accession>A0A8J4CYW1</accession>
<evidence type="ECO:0000256" key="1">
    <source>
        <dbReference type="SAM" id="MobiDB-lite"/>
    </source>
</evidence>
<sequence length="109" mass="11063">MPAACHTVQLRVVMTPTRAANDTAEPYSGFHAIDGGGGTAGDAATAADACSAAGYRAATKRQTTMKMTTTTMCGGRSGGVALRRHRTAAEAVSPALAPPRKTRSRASGI</sequence>
<keyword evidence="3" id="KW-1185">Reference proteome</keyword>
<protein>
    <submittedName>
        <fullName evidence="2">Uncharacterized protein</fullName>
    </submittedName>
</protein>
<dbReference type="OrthoDB" id="551617at2759"/>
<reference evidence="2" key="1">
    <citation type="journal article" date="2021" name="Proc. Natl. Acad. Sci. U.S.A.">
        <title>Three genomes in the algal genus Volvox reveal the fate of a haploid sex-determining region after a transition to homothallism.</title>
        <authorList>
            <person name="Yamamoto K."/>
            <person name="Hamaji T."/>
            <person name="Kawai-Toyooka H."/>
            <person name="Matsuzaki R."/>
            <person name="Takahashi F."/>
            <person name="Nishimura Y."/>
            <person name="Kawachi M."/>
            <person name="Noguchi H."/>
            <person name="Minakuchi Y."/>
            <person name="Umen J.G."/>
            <person name="Toyoda A."/>
            <person name="Nozaki H."/>
        </authorList>
    </citation>
    <scope>NUCLEOTIDE SEQUENCE</scope>
    <source>
        <strain evidence="2">NIES-3786</strain>
    </source>
</reference>
<feature type="compositionally biased region" description="Basic residues" evidence="1">
    <location>
        <begin position="100"/>
        <end position="109"/>
    </location>
</feature>
<feature type="region of interest" description="Disordered" evidence="1">
    <location>
        <begin position="84"/>
        <end position="109"/>
    </location>
</feature>
<evidence type="ECO:0000313" key="3">
    <source>
        <dbReference type="Proteomes" id="UP000747110"/>
    </source>
</evidence>
<name>A0A8J4CYW1_9CHLO</name>
<evidence type="ECO:0000313" key="2">
    <source>
        <dbReference type="EMBL" id="GIL92429.1"/>
    </source>
</evidence>
<comment type="caution">
    <text evidence="2">The sequence shown here is derived from an EMBL/GenBank/DDBJ whole genome shotgun (WGS) entry which is preliminary data.</text>
</comment>
<dbReference type="AlphaFoldDB" id="A0A8J4CYW1"/>
<dbReference type="EMBL" id="BNCP01000077">
    <property type="protein sequence ID" value="GIL92429.1"/>
    <property type="molecule type" value="Genomic_DNA"/>
</dbReference>